<dbReference type="EMBL" id="SFCI01002348">
    <property type="protein sequence ID" value="TFY74033.1"/>
    <property type="molecule type" value="Genomic_DNA"/>
</dbReference>
<evidence type="ECO:0000313" key="1">
    <source>
        <dbReference type="EMBL" id="TFY74033.1"/>
    </source>
</evidence>
<gene>
    <name evidence="1" type="ORF">EWM64_g9979</name>
</gene>
<proteinExistence type="predicted"/>
<dbReference type="Proteomes" id="UP000298061">
    <property type="component" value="Unassembled WGS sequence"/>
</dbReference>
<protein>
    <submittedName>
        <fullName evidence="1">Uncharacterized protein</fullName>
    </submittedName>
</protein>
<dbReference type="OrthoDB" id="3160749at2759"/>
<sequence>MSQFVAKVTNQQYPLVLAQYKRDDFGIGTEQHLHWALLVVTDSKHISGPCFQAVDRTYQDARGKKWSAHFAPAASLMAMDKCLGAVQIGTVKHRELDAFIACMQAHATVPKFNGWNCRDYVLELVEILRSLGHIRSDIARGRPCVMQDFLPELRQVSYICENGTTRDLIAKHYKDHKDHLSGSFVAPVTQHYIIPMVNAVVHNLSENFTKRAEFRNPRQSGEVC</sequence>
<organism evidence="1 2">
    <name type="scientific">Hericium alpestre</name>
    <dbReference type="NCBI Taxonomy" id="135208"/>
    <lineage>
        <taxon>Eukaryota</taxon>
        <taxon>Fungi</taxon>
        <taxon>Dikarya</taxon>
        <taxon>Basidiomycota</taxon>
        <taxon>Agaricomycotina</taxon>
        <taxon>Agaricomycetes</taxon>
        <taxon>Russulales</taxon>
        <taxon>Hericiaceae</taxon>
        <taxon>Hericium</taxon>
    </lineage>
</organism>
<accession>A0A4Y9ZJG7</accession>
<reference evidence="1 2" key="1">
    <citation type="submission" date="2019-02" db="EMBL/GenBank/DDBJ databases">
        <title>Genome sequencing of the rare red list fungi Hericium alpestre (H. flagellum).</title>
        <authorList>
            <person name="Buettner E."/>
            <person name="Kellner H."/>
        </authorList>
    </citation>
    <scope>NUCLEOTIDE SEQUENCE [LARGE SCALE GENOMIC DNA]</scope>
    <source>
        <strain evidence="1 2">DSM 108284</strain>
    </source>
</reference>
<comment type="caution">
    <text evidence="1">The sequence shown here is derived from an EMBL/GenBank/DDBJ whole genome shotgun (WGS) entry which is preliminary data.</text>
</comment>
<keyword evidence="2" id="KW-1185">Reference proteome</keyword>
<evidence type="ECO:0000313" key="2">
    <source>
        <dbReference type="Proteomes" id="UP000298061"/>
    </source>
</evidence>
<dbReference type="AlphaFoldDB" id="A0A4Y9ZJG7"/>
<name>A0A4Y9ZJG7_9AGAM</name>